<feature type="region of interest" description="Disordered" evidence="1">
    <location>
        <begin position="86"/>
        <end position="133"/>
    </location>
</feature>
<comment type="caution">
    <text evidence="2">The sequence shown here is derived from an EMBL/GenBank/DDBJ whole genome shotgun (WGS) entry which is preliminary data.</text>
</comment>
<proteinExistence type="predicted"/>
<dbReference type="AlphaFoldDB" id="A0A6L2MA61"/>
<sequence length="133" mass="14408">MIKLRDLGADMPTERGHILGIGRQVAGLGKTSIFSSQPRGTYSQLEIDDMLAERDQAHVAANPQVKAQKRELEELRSVVKSDPRMAELLSQLGSQSEIGLGSRDEDESRSGGGGDDEGRDDDTDGDDDRGINI</sequence>
<name>A0A6L2MA61_TANCI</name>
<evidence type="ECO:0000256" key="1">
    <source>
        <dbReference type="SAM" id="MobiDB-lite"/>
    </source>
</evidence>
<gene>
    <name evidence="2" type="ORF">Tci_041143</name>
</gene>
<accession>A0A6L2MA61</accession>
<dbReference type="EMBL" id="BKCJ010005884">
    <property type="protein sequence ID" value="GEU69165.1"/>
    <property type="molecule type" value="Genomic_DNA"/>
</dbReference>
<feature type="compositionally biased region" description="Acidic residues" evidence="1">
    <location>
        <begin position="114"/>
        <end position="127"/>
    </location>
</feature>
<protein>
    <submittedName>
        <fullName evidence="2">Uncharacterized protein</fullName>
    </submittedName>
</protein>
<evidence type="ECO:0000313" key="2">
    <source>
        <dbReference type="EMBL" id="GEU69165.1"/>
    </source>
</evidence>
<organism evidence="2">
    <name type="scientific">Tanacetum cinerariifolium</name>
    <name type="common">Dalmatian daisy</name>
    <name type="synonym">Chrysanthemum cinerariifolium</name>
    <dbReference type="NCBI Taxonomy" id="118510"/>
    <lineage>
        <taxon>Eukaryota</taxon>
        <taxon>Viridiplantae</taxon>
        <taxon>Streptophyta</taxon>
        <taxon>Embryophyta</taxon>
        <taxon>Tracheophyta</taxon>
        <taxon>Spermatophyta</taxon>
        <taxon>Magnoliopsida</taxon>
        <taxon>eudicotyledons</taxon>
        <taxon>Gunneridae</taxon>
        <taxon>Pentapetalae</taxon>
        <taxon>asterids</taxon>
        <taxon>campanulids</taxon>
        <taxon>Asterales</taxon>
        <taxon>Asteraceae</taxon>
        <taxon>Asteroideae</taxon>
        <taxon>Anthemideae</taxon>
        <taxon>Anthemidinae</taxon>
        <taxon>Tanacetum</taxon>
    </lineage>
</organism>
<reference evidence="2" key="1">
    <citation type="journal article" date="2019" name="Sci. Rep.">
        <title>Draft genome of Tanacetum cinerariifolium, the natural source of mosquito coil.</title>
        <authorList>
            <person name="Yamashiro T."/>
            <person name="Shiraishi A."/>
            <person name="Satake H."/>
            <person name="Nakayama K."/>
        </authorList>
    </citation>
    <scope>NUCLEOTIDE SEQUENCE</scope>
</reference>